<comment type="catalytic activity">
    <reaction evidence="7">
        <text>L-cysteinyl-[protein] + hexadecanoyl-CoA = S-hexadecanoyl-L-cysteinyl-[protein] + CoA</text>
        <dbReference type="Rhea" id="RHEA:36683"/>
        <dbReference type="Rhea" id="RHEA-COMP:10131"/>
        <dbReference type="Rhea" id="RHEA-COMP:11032"/>
        <dbReference type="ChEBI" id="CHEBI:29950"/>
        <dbReference type="ChEBI" id="CHEBI:57287"/>
        <dbReference type="ChEBI" id="CHEBI:57379"/>
        <dbReference type="ChEBI" id="CHEBI:74151"/>
        <dbReference type="EC" id="2.3.1.225"/>
    </reaction>
</comment>
<dbReference type="GO" id="GO:0005783">
    <property type="term" value="C:endoplasmic reticulum"/>
    <property type="evidence" value="ECO:0007669"/>
    <property type="project" value="TreeGrafter"/>
</dbReference>
<feature type="transmembrane region" description="Helical" evidence="7">
    <location>
        <begin position="210"/>
        <end position="243"/>
    </location>
</feature>
<dbReference type="GeneID" id="102656283"/>
<keyword evidence="3 7" id="KW-0812">Transmembrane</keyword>
<keyword evidence="2 7" id="KW-0808">Transferase</keyword>
<accession>A0A7M7H157</accession>
<evidence type="ECO:0000256" key="5">
    <source>
        <dbReference type="ARBA" id="ARBA00023136"/>
    </source>
</evidence>
<organism evidence="9">
    <name type="scientific">Apis mellifera</name>
    <name type="common">Honeybee</name>
    <dbReference type="NCBI Taxonomy" id="7460"/>
    <lineage>
        <taxon>Eukaryota</taxon>
        <taxon>Metazoa</taxon>
        <taxon>Ecdysozoa</taxon>
        <taxon>Arthropoda</taxon>
        <taxon>Hexapoda</taxon>
        <taxon>Insecta</taxon>
        <taxon>Pterygota</taxon>
        <taxon>Neoptera</taxon>
        <taxon>Endopterygota</taxon>
        <taxon>Hymenoptera</taxon>
        <taxon>Apocrita</taxon>
        <taxon>Aculeata</taxon>
        <taxon>Apoidea</taxon>
        <taxon>Anthophila</taxon>
        <taxon>Apidae</taxon>
        <taxon>Apis</taxon>
    </lineage>
</organism>
<evidence type="ECO:0000313" key="11">
    <source>
        <dbReference type="RefSeq" id="XP_006568669.1"/>
    </source>
</evidence>
<evidence type="ECO:0000256" key="4">
    <source>
        <dbReference type="ARBA" id="ARBA00022989"/>
    </source>
</evidence>
<comment type="domain">
    <text evidence="7">The DHHC domain is required for palmitoyltransferase activity.</text>
</comment>
<dbReference type="Proteomes" id="UP000005203">
    <property type="component" value="Linkage group LG1"/>
</dbReference>
<evidence type="ECO:0000259" key="8">
    <source>
        <dbReference type="Pfam" id="PF01529"/>
    </source>
</evidence>
<comment type="subcellular location">
    <subcellularLocation>
        <location evidence="1">Membrane</location>
        <topology evidence="1">Multi-pass membrane protein</topology>
    </subcellularLocation>
</comment>
<name>A0A7M7H157_APIME</name>
<keyword evidence="6 7" id="KW-0012">Acyltransferase</keyword>
<dbReference type="PROSITE" id="PS50216">
    <property type="entry name" value="DHHC"/>
    <property type="match status" value="1"/>
</dbReference>
<protein>
    <recommendedName>
        <fullName evidence="7">Palmitoyltransferase</fullName>
        <ecNumber evidence="7">2.3.1.225</ecNumber>
    </recommendedName>
</protein>
<evidence type="ECO:0000313" key="10">
    <source>
        <dbReference type="Proteomes" id="UP000005203"/>
    </source>
</evidence>
<feature type="transmembrane region" description="Helical" evidence="7">
    <location>
        <begin position="147"/>
        <end position="169"/>
    </location>
</feature>
<feature type="transmembrane region" description="Helical" evidence="7">
    <location>
        <begin position="50"/>
        <end position="73"/>
    </location>
</feature>
<evidence type="ECO:0000256" key="3">
    <source>
        <dbReference type="ARBA" id="ARBA00022692"/>
    </source>
</evidence>
<dbReference type="KEGG" id="ame:102656283"/>
<dbReference type="OrthoDB" id="272303at2759"/>
<dbReference type="InterPro" id="IPR001594">
    <property type="entry name" value="Palmitoyltrfase_DHHC"/>
</dbReference>
<reference evidence="11" key="2">
    <citation type="submission" date="2025-04" db="UniProtKB">
        <authorList>
            <consortium name="RefSeq"/>
        </authorList>
    </citation>
    <scope>IDENTIFICATION</scope>
    <source>
        <strain evidence="11">DH4</strain>
        <tissue evidence="11">Whole body</tissue>
    </source>
</reference>
<gene>
    <name evidence="11" type="primary">LOC102656283</name>
</gene>
<dbReference type="EnsemblMetazoa" id="XM_006568606">
    <property type="protein sequence ID" value="XP_006568669"/>
    <property type="gene ID" value="LOC102656283"/>
</dbReference>
<dbReference type="InterPro" id="IPR039859">
    <property type="entry name" value="PFA4/ZDH16/20/ERF2-like"/>
</dbReference>
<evidence type="ECO:0000313" key="9">
    <source>
        <dbReference type="EnsemblMetazoa" id="XP_006568669"/>
    </source>
</evidence>
<feature type="domain" description="Palmitoyltransferase DHHC" evidence="8">
    <location>
        <begin position="105"/>
        <end position="251"/>
    </location>
</feature>
<reference evidence="10" key="3">
    <citation type="submission" date="2025-05" db="UniProtKB">
        <authorList>
            <consortium name="RefSeq"/>
        </authorList>
    </citation>
    <scope>NUCLEOTIDE SEQUENCE [LARGE SCALE GENOMIC DNA]</scope>
    <source>
        <strain evidence="10">DH4</strain>
    </source>
</reference>
<keyword evidence="5 7" id="KW-0472">Membrane</keyword>
<sequence>MTLEHRKFRRVHGLQFPLHPQQVIGWIVILIIVVNTFVILTPLLKPNLRSIFSIVIAIIFFTHICSHLAVILLDPADPRVRSQPTNKIVPEFDRNKHSHVIENGRCHLCNITIESKRTKHCSICNKCIIRFDHHCKWLNNCIGARNYCAFLICLISAILASLFVTGLSVTELSLLLFFDQIIDQPATNVTTKNATDSVVLFIVPISDTTIIIAISAIGILSAIVAILLLHLCFFHGYIACLGLTTYEYIRNKREKKSIATAIATTTDTTAATTITTSVTTKITSTEIITTTVTGNSSSIPVQQIVPESRIQHGFCEFVSARRFLLSSFANGGNQCFCCGINDNRIKLERKSNQIVTHSPFFYGERKEKNFQFCFSIYNIFESKQSKQTSTENSTDVSSANIEQSTITFQKWNTTLATSIFCCSVTSHNSIIMHCTKNIKMNISKKQSCDKQSCDDISDQIAYVSTNSYKKVERIGFLYTYLNKEEKRKRCRKKRKSQEQSYDTNIVHIQKLKKINKIDLITKEDYDSFMKNIVLSTSITASSLIIPFYTLIIIVPLYSKLPPLHKSSITKLDLSESQNQISLRLQKITGSSTYRFGTCFIFQKGQTTKSYILSIKLSPILKLKFSKCVTPQSHSSLSSYSEYFFCLLISSSSASQSFSSSRVDDKFYLHEKYNTYIN</sequence>
<reference evidence="9" key="1">
    <citation type="submission" date="2021-01" db="UniProtKB">
        <authorList>
            <consortium name="EnsemblMetazoa"/>
        </authorList>
    </citation>
    <scope>IDENTIFICATION</scope>
    <source>
        <strain evidence="9">DH4</strain>
    </source>
</reference>
<dbReference type="GO" id="GO:0019706">
    <property type="term" value="F:protein-cysteine S-palmitoyltransferase activity"/>
    <property type="evidence" value="ECO:0007669"/>
    <property type="project" value="UniProtKB-EC"/>
</dbReference>
<evidence type="ECO:0000256" key="7">
    <source>
        <dbReference type="RuleBase" id="RU079119"/>
    </source>
</evidence>
<dbReference type="RefSeq" id="XP_006568669.1">
    <property type="nucleotide sequence ID" value="XM_006568606.3"/>
</dbReference>
<feature type="transmembrane region" description="Helical" evidence="7">
    <location>
        <begin position="23"/>
        <end position="44"/>
    </location>
</feature>
<dbReference type="GO" id="GO:0016020">
    <property type="term" value="C:membrane"/>
    <property type="evidence" value="ECO:0007669"/>
    <property type="project" value="UniProtKB-SubCell"/>
</dbReference>
<evidence type="ECO:0000256" key="6">
    <source>
        <dbReference type="ARBA" id="ARBA00023315"/>
    </source>
</evidence>
<evidence type="ECO:0000256" key="2">
    <source>
        <dbReference type="ARBA" id="ARBA00022679"/>
    </source>
</evidence>
<feature type="transmembrane region" description="Helical" evidence="7">
    <location>
        <begin position="532"/>
        <end position="557"/>
    </location>
</feature>
<dbReference type="PANTHER" id="PTHR22883">
    <property type="entry name" value="ZINC FINGER DHHC DOMAIN CONTAINING PROTEIN"/>
    <property type="match status" value="1"/>
</dbReference>
<dbReference type="Pfam" id="PF01529">
    <property type="entry name" value="DHHC"/>
    <property type="match status" value="1"/>
</dbReference>
<comment type="similarity">
    <text evidence="7">Belongs to the DHHC palmitoyltransferase family.</text>
</comment>
<dbReference type="GO" id="GO:0006612">
    <property type="term" value="P:protein targeting to membrane"/>
    <property type="evidence" value="ECO:0007669"/>
    <property type="project" value="TreeGrafter"/>
</dbReference>
<keyword evidence="4 7" id="KW-1133">Transmembrane helix</keyword>
<dbReference type="AlphaFoldDB" id="A0A7M7H157"/>
<accession>A0A8B6Z773</accession>
<dbReference type="EC" id="2.3.1.225" evidence="7"/>
<keyword evidence="10" id="KW-1185">Reference proteome</keyword>
<dbReference type="PANTHER" id="PTHR22883:SF203">
    <property type="entry name" value="PALMITOYLTRANSFERASE"/>
    <property type="match status" value="1"/>
</dbReference>
<proteinExistence type="inferred from homology"/>
<dbReference type="GO" id="GO:0005794">
    <property type="term" value="C:Golgi apparatus"/>
    <property type="evidence" value="ECO:0007669"/>
    <property type="project" value="TreeGrafter"/>
</dbReference>
<evidence type="ECO:0000256" key="1">
    <source>
        <dbReference type="ARBA" id="ARBA00004141"/>
    </source>
</evidence>